<dbReference type="GO" id="GO:0043171">
    <property type="term" value="P:peptide catabolic process"/>
    <property type="evidence" value="ECO:0007669"/>
    <property type="project" value="TreeGrafter"/>
</dbReference>
<dbReference type="SUPFAM" id="SSF63411">
    <property type="entry name" value="LuxS/MPP-like metallohydrolase"/>
    <property type="match status" value="3"/>
</dbReference>
<dbReference type="InterPro" id="IPR032632">
    <property type="entry name" value="Peptidase_M16_M"/>
</dbReference>
<proteinExistence type="inferred from homology"/>
<dbReference type="Pfam" id="PF16187">
    <property type="entry name" value="Peptidase_M16_M"/>
    <property type="match status" value="1"/>
</dbReference>
<dbReference type="Pfam" id="PF05193">
    <property type="entry name" value="Peptidase_M16_C"/>
    <property type="match status" value="1"/>
</dbReference>
<dbReference type="Pfam" id="PF00675">
    <property type="entry name" value="Peptidase_M16"/>
    <property type="match status" value="1"/>
</dbReference>
<organism evidence="11">
    <name type="scientific">Chaetoceros debilis</name>
    <dbReference type="NCBI Taxonomy" id="122233"/>
    <lineage>
        <taxon>Eukaryota</taxon>
        <taxon>Sar</taxon>
        <taxon>Stramenopiles</taxon>
        <taxon>Ochrophyta</taxon>
        <taxon>Bacillariophyta</taxon>
        <taxon>Coscinodiscophyceae</taxon>
        <taxon>Chaetocerotophycidae</taxon>
        <taxon>Chaetocerotales</taxon>
        <taxon>Chaetocerotaceae</taxon>
        <taxon>Chaetoceros</taxon>
    </lineage>
</organism>
<dbReference type="AlphaFoldDB" id="A0A7S3Q0C1"/>
<dbReference type="InterPro" id="IPR050626">
    <property type="entry name" value="Peptidase_M16"/>
</dbReference>
<dbReference type="GO" id="GO:0051603">
    <property type="term" value="P:proteolysis involved in protein catabolic process"/>
    <property type="evidence" value="ECO:0007669"/>
    <property type="project" value="TreeGrafter"/>
</dbReference>
<feature type="domain" description="Peptidase M16 N-terminal" evidence="8">
    <location>
        <begin position="36"/>
        <end position="157"/>
    </location>
</feature>
<keyword evidence="3" id="KW-0479">Metal-binding</keyword>
<dbReference type="GO" id="GO:0005739">
    <property type="term" value="C:mitochondrion"/>
    <property type="evidence" value="ECO:0007669"/>
    <property type="project" value="TreeGrafter"/>
</dbReference>
<dbReference type="PANTHER" id="PTHR43690">
    <property type="entry name" value="NARDILYSIN"/>
    <property type="match status" value="1"/>
</dbReference>
<evidence type="ECO:0000313" key="11">
    <source>
        <dbReference type="EMBL" id="CAE0461022.1"/>
    </source>
</evidence>
<dbReference type="GO" id="GO:0005829">
    <property type="term" value="C:cytosol"/>
    <property type="evidence" value="ECO:0007669"/>
    <property type="project" value="TreeGrafter"/>
</dbReference>
<evidence type="ECO:0000256" key="2">
    <source>
        <dbReference type="ARBA" id="ARBA00022670"/>
    </source>
</evidence>
<feature type="region of interest" description="Disordered" evidence="7">
    <location>
        <begin position="593"/>
        <end position="613"/>
    </location>
</feature>
<gene>
    <name evidence="11" type="ORF">CDEB00056_LOCUS5863</name>
</gene>
<dbReference type="InterPro" id="IPR011765">
    <property type="entry name" value="Pept_M16_N"/>
</dbReference>
<dbReference type="EMBL" id="HBIO01007772">
    <property type="protein sequence ID" value="CAE0461022.1"/>
    <property type="molecule type" value="Transcribed_RNA"/>
</dbReference>
<accession>A0A7S3Q0C1</accession>
<keyword evidence="5" id="KW-0862">Zinc</keyword>
<evidence type="ECO:0000256" key="6">
    <source>
        <dbReference type="ARBA" id="ARBA00023049"/>
    </source>
</evidence>
<feature type="domain" description="Peptidase M16 C-terminal" evidence="9">
    <location>
        <begin position="224"/>
        <end position="439"/>
    </location>
</feature>
<evidence type="ECO:0000259" key="8">
    <source>
        <dbReference type="Pfam" id="PF00675"/>
    </source>
</evidence>
<reference evidence="11" key="1">
    <citation type="submission" date="2021-01" db="EMBL/GenBank/DDBJ databases">
        <authorList>
            <person name="Corre E."/>
            <person name="Pelletier E."/>
            <person name="Niang G."/>
            <person name="Scheremetjew M."/>
            <person name="Finn R."/>
            <person name="Kale V."/>
            <person name="Holt S."/>
            <person name="Cochrane G."/>
            <person name="Meng A."/>
            <person name="Brown T."/>
            <person name="Cohen L."/>
        </authorList>
    </citation>
    <scope>NUCLEOTIDE SEQUENCE</scope>
    <source>
        <strain evidence="11">MM31A-1</strain>
    </source>
</reference>
<sequence length="919" mass="102530">MAKHIIVTTELPAVIKGDADWRIYRPLQLPNGVTCLLVHDKESKTTACSVSIGIGASADPRSLSGLAHFTEHMCFLGSEAYPEENAFKSYLSSHGGRSNASTSMSATTYKFDILAAHAEKVVDIFSNFFIAPLFTESGTAREVNAVDSENSKNESNDGRRRLQILKALADPTHHYSKFSTGNAKTLSVPLGTPSKDSSGDNVDEKKDDGGECINSNNDAHNASFVREALLAFHRRHYTPDNMTVAIVGPQDLDTLEDWIVPRFAKVKNNWNVKGLGKDRGNVLAQGEMSAAENFVEESAYDAPNDSFNGHSSEETDVHAMWNPAFHPGNQNGKWPVLLTTRPLQSVRKCYMYFPLPPTRSMGGQSPYSLLTHLLGHEGKGSCFAVLQDAGLVDSISAGARLSDQDQSLMQIYIALTEKGEGQWEDVVRTIFEYCRLMHQTAKLASASGCSNSNGNDSKTQSEALETLKRVWNELIAVRAINFHQTSPSNAYAFAPGVASNVRVFGTEKCISSGKLLDQTVDTLPLTHFLSFLEKLTPENCIIERCSQMAWDEKMGMVADQDSGIFGFQKEKWYGVEYHVSPIDSSVVEDWREGKKTQLSTSSDKGTPRRSDFASDTLHLPHKNRYIPQDLTLCKDLPIEAREGGPHISKQLQPPTLLRDNDFGRLWHKLDDRYCLPKSSISFLIRNGAVQSAWDDANNCWNYNSDSAMHTSLLLDSFYDGMAQETYDAGLAGLYWSLSKSSMGLTFKFSGYSQHLTDFALQMMRKFFTDQNQTSKDVDVNGNSFLCERHLATNKDRIIRHLKSYFKSKRADSYASYYTDFLLSSRGDGIDNSLRSAKAVTLDSLNEHYMLLSGMKGTHVDCLFSGNVSDMEAKRFFDGAENIMNDANQRYKKKEEPKSQKYDLGTIFFEPNDIDRRIFC</sequence>
<dbReference type="Gene3D" id="3.30.830.10">
    <property type="entry name" value="Metalloenzyme, LuxS/M16 peptidase-like"/>
    <property type="match status" value="3"/>
</dbReference>
<keyword evidence="4" id="KW-0378">Hydrolase</keyword>
<evidence type="ECO:0000256" key="7">
    <source>
        <dbReference type="SAM" id="MobiDB-lite"/>
    </source>
</evidence>
<feature type="domain" description="Peptidase M16 middle/third" evidence="10">
    <location>
        <begin position="486"/>
        <end position="824"/>
    </location>
</feature>
<dbReference type="InterPro" id="IPR007863">
    <property type="entry name" value="Peptidase_M16_C"/>
</dbReference>
<dbReference type="PANTHER" id="PTHR43690:SF18">
    <property type="entry name" value="INSULIN-DEGRADING ENZYME-RELATED"/>
    <property type="match status" value="1"/>
</dbReference>
<evidence type="ECO:0000256" key="5">
    <source>
        <dbReference type="ARBA" id="ARBA00022833"/>
    </source>
</evidence>
<evidence type="ECO:0000256" key="1">
    <source>
        <dbReference type="ARBA" id="ARBA00007261"/>
    </source>
</evidence>
<dbReference type="InterPro" id="IPR011249">
    <property type="entry name" value="Metalloenz_LuxS/M16"/>
</dbReference>
<dbReference type="GO" id="GO:0046872">
    <property type="term" value="F:metal ion binding"/>
    <property type="evidence" value="ECO:0007669"/>
    <property type="project" value="UniProtKB-KW"/>
</dbReference>
<keyword evidence="2" id="KW-0645">Protease</keyword>
<name>A0A7S3Q0C1_9STRA</name>
<feature type="region of interest" description="Disordered" evidence="7">
    <location>
        <begin position="179"/>
        <end position="217"/>
    </location>
</feature>
<keyword evidence="6" id="KW-0482">Metalloprotease</keyword>
<evidence type="ECO:0000259" key="10">
    <source>
        <dbReference type="Pfam" id="PF16187"/>
    </source>
</evidence>
<comment type="similarity">
    <text evidence="1">Belongs to the peptidase M16 family.</text>
</comment>
<evidence type="ECO:0000259" key="9">
    <source>
        <dbReference type="Pfam" id="PF05193"/>
    </source>
</evidence>
<evidence type="ECO:0000256" key="4">
    <source>
        <dbReference type="ARBA" id="ARBA00022801"/>
    </source>
</evidence>
<dbReference type="GO" id="GO:0004222">
    <property type="term" value="F:metalloendopeptidase activity"/>
    <property type="evidence" value="ECO:0007669"/>
    <property type="project" value="TreeGrafter"/>
</dbReference>
<protein>
    <recommendedName>
        <fullName evidence="12">Peptidase M16 N-terminal domain-containing protein</fullName>
    </recommendedName>
</protein>
<evidence type="ECO:0000256" key="3">
    <source>
        <dbReference type="ARBA" id="ARBA00022723"/>
    </source>
</evidence>
<evidence type="ECO:0008006" key="12">
    <source>
        <dbReference type="Google" id="ProtNLM"/>
    </source>
</evidence>